<name>A0AAE3SZ19_9BURK</name>
<comment type="function">
    <text evidence="2">Antitoxin component of a type II toxin-antitoxin (TA) system.</text>
</comment>
<dbReference type="Proteomes" id="UP001212602">
    <property type="component" value="Unassembled WGS sequence"/>
</dbReference>
<dbReference type="SUPFAM" id="SSF143120">
    <property type="entry name" value="YefM-like"/>
    <property type="match status" value="1"/>
</dbReference>
<dbReference type="Gene3D" id="3.40.1620.10">
    <property type="entry name" value="YefM-like domain"/>
    <property type="match status" value="1"/>
</dbReference>
<gene>
    <name evidence="3" type="ORF">PGB34_06895</name>
</gene>
<evidence type="ECO:0000313" key="4">
    <source>
        <dbReference type="Proteomes" id="UP001212602"/>
    </source>
</evidence>
<protein>
    <recommendedName>
        <fullName evidence="2">Antitoxin</fullName>
    </recommendedName>
</protein>
<evidence type="ECO:0000256" key="1">
    <source>
        <dbReference type="ARBA" id="ARBA00009981"/>
    </source>
</evidence>
<proteinExistence type="inferred from homology"/>
<evidence type="ECO:0000256" key="2">
    <source>
        <dbReference type="RuleBase" id="RU362080"/>
    </source>
</evidence>
<keyword evidence="4" id="KW-1185">Reference proteome</keyword>
<accession>A0AAE3SZ19</accession>
<dbReference type="AlphaFoldDB" id="A0AAE3SZ19"/>
<dbReference type="EMBL" id="JAQIPB010000002">
    <property type="protein sequence ID" value="MDA7416090.1"/>
    <property type="molecule type" value="Genomic_DNA"/>
</dbReference>
<dbReference type="Pfam" id="PF02604">
    <property type="entry name" value="PhdYeFM_antitox"/>
    <property type="match status" value="1"/>
</dbReference>
<dbReference type="InterPro" id="IPR006442">
    <property type="entry name" value="Antitoxin_Phd/YefM"/>
</dbReference>
<dbReference type="RefSeq" id="WP_271427323.1">
    <property type="nucleotide sequence ID" value="NZ_JAQIPB010000002.1"/>
</dbReference>
<organism evidence="3 4">
    <name type="scientific">Xenophilus arseniciresistens</name>
    <dbReference type="NCBI Taxonomy" id="1283306"/>
    <lineage>
        <taxon>Bacteria</taxon>
        <taxon>Pseudomonadati</taxon>
        <taxon>Pseudomonadota</taxon>
        <taxon>Betaproteobacteria</taxon>
        <taxon>Burkholderiales</taxon>
        <taxon>Comamonadaceae</taxon>
        <taxon>Xenophilus</taxon>
    </lineage>
</organism>
<sequence length="83" mass="9373">MISYSASEAKQNFAAMLDAAARQPVVIRRHDRDVAMVISPEEYQRLHALNVERFLAHCDQMAAEAKANGMTEEILEQLLARDD</sequence>
<comment type="similarity">
    <text evidence="1 2">Belongs to the phD/YefM antitoxin family.</text>
</comment>
<reference evidence="3" key="1">
    <citation type="submission" date="2023-01" db="EMBL/GenBank/DDBJ databases">
        <title>Xenophilus mangrovi sp. nov., isolated from soil of Mangrove nature reserve.</title>
        <authorList>
            <person name="Xu S."/>
            <person name="Liu Z."/>
            <person name="Xu Y."/>
        </authorList>
    </citation>
    <scope>NUCLEOTIDE SEQUENCE</scope>
    <source>
        <strain evidence="3">YW8</strain>
    </source>
</reference>
<comment type="caution">
    <text evidence="3">The sequence shown here is derived from an EMBL/GenBank/DDBJ whole genome shotgun (WGS) entry which is preliminary data.</text>
</comment>
<dbReference type="NCBIfam" id="TIGR01552">
    <property type="entry name" value="phd_fam"/>
    <property type="match status" value="1"/>
</dbReference>
<dbReference type="InterPro" id="IPR036165">
    <property type="entry name" value="YefM-like_sf"/>
</dbReference>
<evidence type="ECO:0000313" key="3">
    <source>
        <dbReference type="EMBL" id="MDA7416090.1"/>
    </source>
</evidence>